<organism evidence="1 2">
    <name type="scientific">Cryptosporidium andersoni</name>
    <dbReference type="NCBI Taxonomy" id="117008"/>
    <lineage>
        <taxon>Eukaryota</taxon>
        <taxon>Sar</taxon>
        <taxon>Alveolata</taxon>
        <taxon>Apicomplexa</taxon>
        <taxon>Conoidasida</taxon>
        <taxon>Coccidia</taxon>
        <taxon>Eucoccidiorida</taxon>
        <taxon>Eimeriorina</taxon>
        <taxon>Cryptosporidiidae</taxon>
        <taxon>Cryptosporidium</taxon>
    </lineage>
</organism>
<dbReference type="InterPro" id="IPR009072">
    <property type="entry name" value="Histone-fold"/>
</dbReference>
<dbReference type="Gene3D" id="1.10.20.10">
    <property type="entry name" value="Histone, subunit A"/>
    <property type="match status" value="1"/>
</dbReference>
<dbReference type="SUPFAM" id="SSF47113">
    <property type="entry name" value="Histone-fold"/>
    <property type="match status" value="1"/>
</dbReference>
<accession>A0A1J4MT56</accession>
<comment type="caution">
    <text evidence="1">The sequence shown here is derived from an EMBL/GenBank/DDBJ whole genome shotgun (WGS) entry which is preliminary data.</text>
</comment>
<keyword evidence="2" id="KW-1185">Reference proteome</keyword>
<dbReference type="GO" id="GO:0046982">
    <property type="term" value="F:protein heterodimerization activity"/>
    <property type="evidence" value="ECO:0007669"/>
    <property type="project" value="InterPro"/>
</dbReference>
<dbReference type="GO" id="GO:0006352">
    <property type="term" value="P:DNA-templated transcription initiation"/>
    <property type="evidence" value="ECO:0007669"/>
    <property type="project" value="InterPro"/>
</dbReference>
<dbReference type="Pfam" id="PF02291">
    <property type="entry name" value="TFIID-31kDa"/>
    <property type="match status" value="1"/>
</dbReference>
<proteinExistence type="predicted"/>
<dbReference type="Proteomes" id="UP000186804">
    <property type="component" value="Unassembled WGS sequence"/>
</dbReference>
<dbReference type="EMBL" id="LRBS01000038">
    <property type="protein sequence ID" value="OII77368.1"/>
    <property type="molecule type" value="Genomic_DNA"/>
</dbReference>
<dbReference type="GeneID" id="92365138"/>
<protein>
    <submittedName>
        <fullName evidence="1">Uncharacterized protein</fullName>
    </submittedName>
</protein>
<dbReference type="InterPro" id="IPR003162">
    <property type="entry name" value="TFIID-31"/>
</dbReference>
<reference evidence="1 2" key="1">
    <citation type="submission" date="2016-10" db="EMBL/GenBank/DDBJ databases">
        <title>Reductive evolution of mitochondrial metabolism and differential evolution of invasion-related proteins in Cryptosporidium.</title>
        <authorList>
            <person name="Liu S."/>
            <person name="Roellig D.M."/>
            <person name="Guo Y."/>
            <person name="Li N."/>
            <person name="Frace M.A."/>
            <person name="Tang K."/>
            <person name="Zhang L."/>
            <person name="Feng Y."/>
            <person name="Xiao L."/>
        </authorList>
    </citation>
    <scope>NUCLEOTIDE SEQUENCE [LARGE SCALE GENOMIC DNA]</scope>
    <source>
        <strain evidence="1">30847</strain>
    </source>
</reference>
<name>A0A1J4MT56_9CRYT</name>
<gene>
    <name evidence="1" type="ORF">cand_009530</name>
</gene>
<dbReference type="AlphaFoldDB" id="A0A1J4MT56"/>
<dbReference type="VEuPathDB" id="CryptoDB:cand_009530"/>
<evidence type="ECO:0000313" key="2">
    <source>
        <dbReference type="Proteomes" id="UP000186804"/>
    </source>
</evidence>
<sequence>MKSTQDTILLESSESNDIKSVPNSIKSIENLVSEMGINSYDPQIIPLLADIAFAITEDLVLRSNEYARINSRNLIEEIDARMAIMEYMESNIMVQHSDSAMRSLSTEINSLPLPNVPNKGVLRAWFPNEATMTTSPNWHPDIESIETSLKYNSNN</sequence>
<evidence type="ECO:0000313" key="1">
    <source>
        <dbReference type="EMBL" id="OII77368.1"/>
    </source>
</evidence>
<dbReference type="OrthoDB" id="341924at2759"/>
<dbReference type="RefSeq" id="XP_067069214.1">
    <property type="nucleotide sequence ID" value="XM_067211193.1"/>
</dbReference>